<dbReference type="Proteomes" id="UP001301350">
    <property type="component" value="Unassembled WGS sequence"/>
</dbReference>
<evidence type="ECO:0000256" key="6">
    <source>
        <dbReference type="ARBA" id="ARBA00022840"/>
    </source>
</evidence>
<accession>A0AAV9IVR6</accession>
<dbReference type="GO" id="GO:0016558">
    <property type="term" value="P:protein import into peroxisome matrix"/>
    <property type="evidence" value="ECO:0007669"/>
    <property type="project" value="TreeGrafter"/>
</dbReference>
<evidence type="ECO:0000313" key="13">
    <source>
        <dbReference type="EMBL" id="KAK4536432.1"/>
    </source>
</evidence>
<evidence type="ECO:0000256" key="11">
    <source>
        <dbReference type="SAM" id="MobiDB-lite"/>
    </source>
</evidence>
<dbReference type="PANTHER" id="PTHR23077">
    <property type="entry name" value="AAA-FAMILY ATPASE"/>
    <property type="match status" value="1"/>
</dbReference>
<comment type="catalytic activity">
    <reaction evidence="10">
        <text>ATP + H2O = ADP + phosphate + H(+)</text>
        <dbReference type="Rhea" id="RHEA:13065"/>
        <dbReference type="ChEBI" id="CHEBI:15377"/>
        <dbReference type="ChEBI" id="CHEBI:15378"/>
        <dbReference type="ChEBI" id="CHEBI:30616"/>
        <dbReference type="ChEBI" id="CHEBI:43474"/>
        <dbReference type="ChEBI" id="CHEBI:456216"/>
    </reaction>
    <physiologicalReaction direction="left-to-right" evidence="10">
        <dbReference type="Rhea" id="RHEA:13066"/>
    </physiologicalReaction>
</comment>
<evidence type="ECO:0000256" key="10">
    <source>
        <dbReference type="ARBA" id="ARBA00048778"/>
    </source>
</evidence>
<sequence length="976" mass="106385">MNEAESGLLFFGSAVTSALERRGTAASCAVNSTDDADDQVPLRAVRVSEWSAGHTQQQSTPISMPSLVPSAVRCDIDCTVAVTAAVVRRLAVLSGALVVVNETHWAYLVARRETVAGAELDGDVAVVSDRLWYALFSRNTDAEQVPEKAPPSTSVAHHDLIRLRVHRTVGGQRYAPPVAERVSVSLIHDGRLGVPREEVVARALREYFGMATEAATVAAASATVRGKRVMKAGEVMALALPDEEGASSVCDDIRRSEAYIQWRRRRLHGVRWCESLNRNRIYLQVQATETASGAIASYGALVDPVHTTLVRREAVTGVTVYPDPRRWSLRDAGQQALLCSVLGVYEPLAELVRRCFRSGARSLSTPVSVLMHGDRSAQRLYTVMQEANASGVHVCEMDCSLLGYPDMSEHRNEDWAWLLPSMQGATASAAVGRERARRPDPFMALLAQLELAQQRWRDSAPCILYLTRFDAVTEWLGASVVESGRLTVEQQQALRYVLHQLIGGGAPSGGTRGWLSDAPVSDGDRRSRALMLVADLAGERSSPRDLDESIRAAFLFELGTATLSPEQVAQCIVAHAEDLDSGAAIAEQWPELRGLTEAELWAVLRHARGPVGAPDSVRLRQALRFYGEMRAATTLGVPNYARVTWDDIGGLTAAKAEIMDLLREARAVHPQARFRRRSGVLLYGPPGTGKTMLAKAVATECDCAFISVKGPELINMYIGESERNIREVFERARAHAPCIVFFDELDSVAPRRGLGSDSGGVVDRVVAQLLAELDGMGGAGQAEEAAAAEADADRQRLVFVIGATNRPDLLEPALLRPGRFDRMVFLGVAESDAERRVILQAQLRQFLLAPEVDLTEVLAHCPPLMTGADMYGVCATAWLRAAKRTVAHEYHDGAAARPMANGMRTRNSDSAVADRGEEDEEERAESEEEEEGEEIAAEVDVVVTQDDLLSAARQARSSVTADDLRKYRRMQEQFSG</sequence>
<dbReference type="Gene3D" id="3.40.50.300">
    <property type="entry name" value="P-loop containing nucleotide triphosphate hydrolases"/>
    <property type="match status" value="1"/>
</dbReference>
<dbReference type="EMBL" id="JANCYW010000008">
    <property type="protein sequence ID" value="KAK4536432.1"/>
    <property type="molecule type" value="Genomic_DNA"/>
</dbReference>
<dbReference type="InterPro" id="IPR027417">
    <property type="entry name" value="P-loop_NTPase"/>
</dbReference>
<feature type="compositionally biased region" description="Basic and acidic residues" evidence="11">
    <location>
        <begin position="962"/>
        <end position="976"/>
    </location>
</feature>
<dbReference type="Pfam" id="PF00004">
    <property type="entry name" value="AAA"/>
    <property type="match status" value="1"/>
</dbReference>
<dbReference type="Gene3D" id="1.10.8.60">
    <property type="match status" value="1"/>
</dbReference>
<evidence type="ECO:0000256" key="7">
    <source>
        <dbReference type="ARBA" id="ARBA00023136"/>
    </source>
</evidence>
<dbReference type="AlphaFoldDB" id="A0AAV9IVR6"/>
<evidence type="ECO:0000256" key="9">
    <source>
        <dbReference type="ARBA" id="ARBA00034920"/>
    </source>
</evidence>
<feature type="domain" description="AAA+ ATPase" evidence="12">
    <location>
        <begin position="676"/>
        <end position="830"/>
    </location>
</feature>
<protein>
    <recommendedName>
        <fullName evidence="8">Peroxisomal ATPase PEX6</fullName>
    </recommendedName>
    <alternativeName>
        <fullName evidence="9">Peroxin-6</fullName>
    </alternativeName>
</protein>
<keyword evidence="14" id="KW-1185">Reference proteome</keyword>
<comment type="caution">
    <text evidence="13">The sequence shown here is derived from an EMBL/GenBank/DDBJ whole genome shotgun (WGS) entry which is preliminary data.</text>
</comment>
<comment type="similarity">
    <text evidence="2">Belongs to the AAA ATPase family.</text>
</comment>
<evidence type="ECO:0000256" key="2">
    <source>
        <dbReference type="ARBA" id="ARBA00006914"/>
    </source>
</evidence>
<dbReference type="InterPro" id="IPR003593">
    <property type="entry name" value="AAA+_ATPase"/>
</dbReference>
<gene>
    <name evidence="13" type="ORF">CDCA_CDCA08G2457</name>
</gene>
<dbReference type="InterPro" id="IPR003959">
    <property type="entry name" value="ATPase_AAA_core"/>
</dbReference>
<evidence type="ECO:0000256" key="5">
    <source>
        <dbReference type="ARBA" id="ARBA00022801"/>
    </source>
</evidence>
<evidence type="ECO:0000313" key="14">
    <source>
        <dbReference type="Proteomes" id="UP001301350"/>
    </source>
</evidence>
<evidence type="ECO:0000259" key="12">
    <source>
        <dbReference type="SMART" id="SM00382"/>
    </source>
</evidence>
<dbReference type="GO" id="GO:0005829">
    <property type="term" value="C:cytosol"/>
    <property type="evidence" value="ECO:0007669"/>
    <property type="project" value="TreeGrafter"/>
</dbReference>
<dbReference type="PANTHER" id="PTHR23077:SF9">
    <property type="entry name" value="PEROXISOMAL ATPASE PEX6"/>
    <property type="match status" value="1"/>
</dbReference>
<dbReference type="SUPFAM" id="SSF52540">
    <property type="entry name" value="P-loop containing nucleoside triphosphate hydrolases"/>
    <property type="match status" value="1"/>
</dbReference>
<evidence type="ECO:0000256" key="3">
    <source>
        <dbReference type="ARBA" id="ARBA00022593"/>
    </source>
</evidence>
<organism evidence="13 14">
    <name type="scientific">Cyanidium caldarium</name>
    <name type="common">Red alga</name>
    <dbReference type="NCBI Taxonomy" id="2771"/>
    <lineage>
        <taxon>Eukaryota</taxon>
        <taxon>Rhodophyta</taxon>
        <taxon>Bangiophyceae</taxon>
        <taxon>Cyanidiales</taxon>
        <taxon>Cyanidiaceae</taxon>
        <taxon>Cyanidium</taxon>
    </lineage>
</organism>
<dbReference type="FunFam" id="3.40.50.300:FF:000109">
    <property type="entry name" value="Peroxisomal biogenesis factor 6"/>
    <property type="match status" value="1"/>
</dbReference>
<keyword evidence="3" id="KW-0962">Peroxisome biogenesis</keyword>
<comment type="subcellular location">
    <subcellularLocation>
        <location evidence="1">Membrane</location>
    </subcellularLocation>
</comment>
<evidence type="ECO:0000256" key="8">
    <source>
        <dbReference type="ARBA" id="ARBA00034811"/>
    </source>
</evidence>
<proteinExistence type="inferred from homology"/>
<evidence type="ECO:0000256" key="4">
    <source>
        <dbReference type="ARBA" id="ARBA00022741"/>
    </source>
</evidence>
<keyword evidence="6" id="KW-0067">ATP-binding</keyword>
<feature type="region of interest" description="Disordered" evidence="11">
    <location>
        <begin position="952"/>
        <end position="976"/>
    </location>
</feature>
<evidence type="ECO:0000256" key="1">
    <source>
        <dbReference type="ARBA" id="ARBA00004370"/>
    </source>
</evidence>
<dbReference type="InterPro" id="IPR050168">
    <property type="entry name" value="AAA_ATPase_domain"/>
</dbReference>
<reference evidence="13 14" key="1">
    <citation type="submission" date="2022-07" db="EMBL/GenBank/DDBJ databases">
        <title>Genome-wide signatures of adaptation to extreme environments.</title>
        <authorList>
            <person name="Cho C.H."/>
            <person name="Yoon H.S."/>
        </authorList>
    </citation>
    <scope>NUCLEOTIDE SEQUENCE [LARGE SCALE GENOMIC DNA]</scope>
    <source>
        <strain evidence="13 14">DBV 063 E5</strain>
    </source>
</reference>
<dbReference type="GO" id="GO:0016887">
    <property type="term" value="F:ATP hydrolysis activity"/>
    <property type="evidence" value="ECO:0007669"/>
    <property type="project" value="InterPro"/>
</dbReference>
<name>A0AAV9IVR6_CYACA</name>
<keyword evidence="5" id="KW-0378">Hydrolase</keyword>
<feature type="region of interest" description="Disordered" evidence="11">
    <location>
        <begin position="898"/>
        <end position="939"/>
    </location>
</feature>
<dbReference type="SMART" id="SM00382">
    <property type="entry name" value="AAA"/>
    <property type="match status" value="1"/>
</dbReference>
<feature type="compositionally biased region" description="Acidic residues" evidence="11">
    <location>
        <begin position="916"/>
        <end position="937"/>
    </location>
</feature>
<dbReference type="GO" id="GO:0005778">
    <property type="term" value="C:peroxisomal membrane"/>
    <property type="evidence" value="ECO:0007669"/>
    <property type="project" value="TreeGrafter"/>
</dbReference>
<dbReference type="GO" id="GO:0005524">
    <property type="term" value="F:ATP binding"/>
    <property type="evidence" value="ECO:0007669"/>
    <property type="project" value="UniProtKB-KW"/>
</dbReference>
<keyword evidence="7" id="KW-0472">Membrane</keyword>
<keyword evidence="4" id="KW-0547">Nucleotide-binding</keyword>